<evidence type="ECO:0008006" key="4">
    <source>
        <dbReference type="Google" id="ProtNLM"/>
    </source>
</evidence>
<evidence type="ECO:0000256" key="1">
    <source>
        <dbReference type="SAM" id="MobiDB-lite"/>
    </source>
</evidence>
<accession>A0A8J6C738</accession>
<dbReference type="EMBL" id="JAGTXO010000020">
    <property type="protein sequence ID" value="KAG8462459.1"/>
    <property type="molecule type" value="Genomic_DNA"/>
</dbReference>
<dbReference type="Proteomes" id="UP000751190">
    <property type="component" value="Unassembled WGS sequence"/>
</dbReference>
<evidence type="ECO:0000313" key="3">
    <source>
        <dbReference type="Proteomes" id="UP000751190"/>
    </source>
</evidence>
<dbReference type="AlphaFoldDB" id="A0A8J6C738"/>
<evidence type="ECO:0000313" key="2">
    <source>
        <dbReference type="EMBL" id="KAG8462459.1"/>
    </source>
</evidence>
<name>A0A8J6C738_DIALT</name>
<reference evidence="2" key="1">
    <citation type="submission" date="2021-05" db="EMBL/GenBank/DDBJ databases">
        <title>The genome of the haptophyte Pavlova lutheri (Diacronema luteri, Pavlovales) - a model for lipid biosynthesis in eukaryotic algae.</title>
        <authorList>
            <person name="Hulatt C.J."/>
            <person name="Posewitz M.C."/>
        </authorList>
    </citation>
    <scope>NUCLEOTIDE SEQUENCE</scope>
    <source>
        <strain evidence="2">NIVA-4/92</strain>
    </source>
</reference>
<sequence length="103" mass="11052">MGTDDAMQAHDARAAAKAARKEKYSPKNKRAAGSFDWTCALCGAKNFGSKRRTECLCGAKKGATATSAKRVEKRRQLRAAGKPANRSGAAKRKAKRLQAQNVS</sequence>
<organism evidence="2 3">
    <name type="scientific">Diacronema lutheri</name>
    <name type="common">Unicellular marine alga</name>
    <name type="synonym">Monochrysis lutheri</name>
    <dbReference type="NCBI Taxonomy" id="2081491"/>
    <lineage>
        <taxon>Eukaryota</taxon>
        <taxon>Haptista</taxon>
        <taxon>Haptophyta</taxon>
        <taxon>Pavlovophyceae</taxon>
        <taxon>Pavlovales</taxon>
        <taxon>Pavlovaceae</taxon>
        <taxon>Diacronema</taxon>
    </lineage>
</organism>
<feature type="region of interest" description="Disordered" evidence="1">
    <location>
        <begin position="1"/>
        <end position="27"/>
    </location>
</feature>
<feature type="region of interest" description="Disordered" evidence="1">
    <location>
        <begin position="66"/>
        <end position="103"/>
    </location>
</feature>
<protein>
    <recommendedName>
        <fullName evidence="4">RanBP2-type domain-containing protein</fullName>
    </recommendedName>
</protein>
<keyword evidence="3" id="KW-1185">Reference proteome</keyword>
<feature type="compositionally biased region" description="Basic and acidic residues" evidence="1">
    <location>
        <begin position="7"/>
        <end position="25"/>
    </location>
</feature>
<gene>
    <name evidence="2" type="ORF">KFE25_010284</name>
</gene>
<proteinExistence type="predicted"/>
<comment type="caution">
    <text evidence="2">The sequence shown here is derived from an EMBL/GenBank/DDBJ whole genome shotgun (WGS) entry which is preliminary data.</text>
</comment>